<dbReference type="OrthoDB" id="413402at2759"/>
<reference evidence="3 4" key="1">
    <citation type="submission" date="2013-11" db="EMBL/GenBank/DDBJ databases">
        <title>Genome sequencing of Stegodyphus mimosarum.</title>
        <authorList>
            <person name="Bechsgaard J."/>
        </authorList>
    </citation>
    <scope>NUCLEOTIDE SEQUENCE [LARGE SCALE GENOMIC DNA]</scope>
</reference>
<evidence type="ECO:0000259" key="2">
    <source>
        <dbReference type="Pfam" id="PF10223"/>
    </source>
</evidence>
<dbReference type="PANTHER" id="PTHR21184:SF6">
    <property type="entry name" value="CONSERVED PLASMA MEMBRANE PROTEIN"/>
    <property type="match status" value="1"/>
</dbReference>
<evidence type="ECO:0000256" key="1">
    <source>
        <dbReference type="ARBA" id="ARBA00044953"/>
    </source>
</evidence>
<comment type="similarity">
    <text evidence="1">Belongs to the menorin family.</text>
</comment>
<dbReference type="GO" id="GO:0005615">
    <property type="term" value="C:extracellular space"/>
    <property type="evidence" value="ECO:0007669"/>
    <property type="project" value="TreeGrafter"/>
</dbReference>
<dbReference type="PANTHER" id="PTHR21184">
    <property type="entry name" value="MENORIN (DENDRITIC BRANCHING PROTEIN)"/>
    <property type="match status" value="1"/>
</dbReference>
<protein>
    <submittedName>
        <fullName evidence="3">Protein FAM151B</fullName>
    </submittedName>
</protein>
<dbReference type="Proteomes" id="UP000054359">
    <property type="component" value="Unassembled WGS sequence"/>
</dbReference>
<sequence length="167" mass="19028">MGHVMGQEFGPPIPIMAHPPNTTSDLSLDTWLDIVIARRTGKGVKLDFKSIETLKPSMKLLESHAQKLNFSLWLNADILSGPINSTTPPLPPDIFLSLCHQYFPNAVLSLGWTTYWFSTFPPDTWHYKWIHVRKMADIIRCAFDSRYPSITFPVRGIFASRSIEQLQ</sequence>
<dbReference type="OMA" id="CHAVNSK"/>
<dbReference type="AlphaFoldDB" id="A0A087U5W7"/>
<evidence type="ECO:0000313" key="3">
    <source>
        <dbReference type="EMBL" id="KFM72756.1"/>
    </source>
</evidence>
<organism evidence="3 4">
    <name type="scientific">Stegodyphus mimosarum</name>
    <name type="common">African social velvet spider</name>
    <dbReference type="NCBI Taxonomy" id="407821"/>
    <lineage>
        <taxon>Eukaryota</taxon>
        <taxon>Metazoa</taxon>
        <taxon>Ecdysozoa</taxon>
        <taxon>Arthropoda</taxon>
        <taxon>Chelicerata</taxon>
        <taxon>Arachnida</taxon>
        <taxon>Araneae</taxon>
        <taxon>Araneomorphae</taxon>
        <taxon>Entelegynae</taxon>
        <taxon>Eresoidea</taxon>
        <taxon>Eresidae</taxon>
        <taxon>Stegodyphus</taxon>
    </lineage>
</organism>
<keyword evidence="4" id="KW-1185">Reference proteome</keyword>
<dbReference type="InterPro" id="IPR019356">
    <property type="entry name" value="Menorin_dom"/>
</dbReference>
<proteinExistence type="inferred from homology"/>
<dbReference type="STRING" id="407821.A0A087U5W7"/>
<name>A0A087U5W7_STEMI</name>
<feature type="domain" description="Menorin-like" evidence="2">
    <location>
        <begin position="11"/>
        <end position="167"/>
    </location>
</feature>
<feature type="non-terminal residue" evidence="3">
    <location>
        <position position="167"/>
    </location>
</feature>
<gene>
    <name evidence="3" type="ORF">X975_11212</name>
</gene>
<accession>A0A087U5W7</accession>
<dbReference type="EMBL" id="KK118338">
    <property type="protein sequence ID" value="KFM72756.1"/>
    <property type="molecule type" value="Genomic_DNA"/>
</dbReference>
<dbReference type="Pfam" id="PF10223">
    <property type="entry name" value="Menorin_N"/>
    <property type="match status" value="1"/>
</dbReference>
<evidence type="ECO:0000313" key="4">
    <source>
        <dbReference type="Proteomes" id="UP000054359"/>
    </source>
</evidence>